<dbReference type="Proteomes" id="UP000033066">
    <property type="component" value="Chromosome"/>
</dbReference>
<evidence type="ECO:0000313" key="5">
    <source>
        <dbReference type="Proteomes" id="UP000033066"/>
    </source>
</evidence>
<dbReference type="InterPro" id="IPR011990">
    <property type="entry name" value="TPR-like_helical_dom_sf"/>
</dbReference>
<dbReference type="PROSITE" id="PS50005">
    <property type="entry name" value="TPR"/>
    <property type="match status" value="5"/>
</dbReference>
<dbReference type="PROSITE" id="PS50293">
    <property type="entry name" value="TPR_REGION"/>
    <property type="match status" value="1"/>
</dbReference>
<dbReference type="OrthoDB" id="115601at2157"/>
<dbReference type="GeneID" id="24790190"/>
<feature type="repeat" description="TPR" evidence="3">
    <location>
        <begin position="297"/>
        <end position="330"/>
    </location>
</feature>
<dbReference type="Pfam" id="PF13174">
    <property type="entry name" value="TPR_6"/>
    <property type="match status" value="1"/>
</dbReference>
<evidence type="ECO:0008006" key="6">
    <source>
        <dbReference type="Google" id="ProtNLM"/>
    </source>
</evidence>
<keyword evidence="1" id="KW-0677">Repeat</keyword>
<evidence type="ECO:0000256" key="3">
    <source>
        <dbReference type="PROSITE-ProRule" id="PRU00339"/>
    </source>
</evidence>
<proteinExistence type="predicted"/>
<keyword evidence="2 3" id="KW-0802">TPR repeat</keyword>
<dbReference type="SUPFAM" id="SSF48452">
    <property type="entry name" value="TPR-like"/>
    <property type="match status" value="1"/>
</dbReference>
<feature type="repeat" description="TPR" evidence="3">
    <location>
        <begin position="130"/>
        <end position="163"/>
    </location>
</feature>
<feature type="repeat" description="TPR" evidence="3">
    <location>
        <begin position="79"/>
        <end position="112"/>
    </location>
</feature>
<dbReference type="EMBL" id="CP009517">
    <property type="protein sequence ID" value="AKB83154.1"/>
    <property type="molecule type" value="Genomic_DNA"/>
</dbReference>
<keyword evidence="5" id="KW-1185">Reference proteome</keyword>
<protein>
    <recommendedName>
        <fullName evidence="6">TPR domain protein, component of TonB system</fullName>
    </recommendedName>
</protein>
<evidence type="ECO:0000313" key="4">
    <source>
        <dbReference type="EMBL" id="AKB83154.1"/>
    </source>
</evidence>
<dbReference type="AlphaFoldDB" id="A0A0E3WY54"/>
<dbReference type="RefSeq" id="WP_048108834.1">
    <property type="nucleotide sequence ID" value="NZ_CP009517.1"/>
</dbReference>
<reference evidence="4" key="1">
    <citation type="submission" date="2014-07" db="EMBL/GenBank/DDBJ databases">
        <title>Methanogenic archaea and the global carbon cycle.</title>
        <authorList>
            <person name="Henriksen J.R."/>
            <person name="Luke J."/>
            <person name="Reinhart S."/>
            <person name="Benedict M.N."/>
            <person name="Youngblut N.D."/>
            <person name="Metcalf M.E."/>
            <person name="Whitaker R.J."/>
            <person name="Metcalf W.W."/>
        </authorList>
    </citation>
    <scope>NUCLEOTIDE SEQUENCE [LARGE SCALE GENOMIC DNA]</scope>
    <source>
        <strain evidence="4">3</strain>
    </source>
</reference>
<evidence type="ECO:0000256" key="1">
    <source>
        <dbReference type="ARBA" id="ARBA00022737"/>
    </source>
</evidence>
<dbReference type="STRING" id="1434107.MSBR3_2576"/>
<dbReference type="KEGG" id="mbak:MSBR3_2576"/>
<dbReference type="Pfam" id="PF14559">
    <property type="entry name" value="TPR_19"/>
    <property type="match status" value="2"/>
</dbReference>
<feature type="repeat" description="TPR" evidence="3">
    <location>
        <begin position="229"/>
        <end position="262"/>
    </location>
</feature>
<evidence type="ECO:0000256" key="2">
    <source>
        <dbReference type="ARBA" id="ARBA00022803"/>
    </source>
</evidence>
<dbReference type="HOGENOM" id="CLU_003728_2_0_2"/>
<dbReference type="PANTHER" id="PTHR44943:SF8">
    <property type="entry name" value="TPR REPEAT-CONTAINING PROTEIN MJ0263"/>
    <property type="match status" value="1"/>
</dbReference>
<gene>
    <name evidence="4" type="ORF">MSBR3_2576</name>
</gene>
<dbReference type="InterPro" id="IPR051685">
    <property type="entry name" value="Ycf3/AcsC/BcsC/TPR_MFPF"/>
</dbReference>
<dbReference type="SMART" id="SM00028">
    <property type="entry name" value="TPR"/>
    <property type="match status" value="6"/>
</dbReference>
<sequence>MSATDKGREFHHSKRDSFYEEEFIGLETYEGRKKDIEVIDIIGSLMQDEDFSLEDESSFTIKKILAFLEKEITDDQYFTEAWLIKGTVLYKTGKYGGSIEAFDNALETIPEVISKENLYLWKKSDNINYKYALKFKALALFKLGGYKEALDTLNEILSLYPEDVEIQKYKNMLSTLQDESLIKELNTLPYNSPEVSGKGYRDRQVYESDKYVRALKEFDKCLEINPDNADIWSYKGSALYTLGRYEEALEALDKSLEINPKNENVWSFKGSTLYMLDRPEKALKAFDKTLQGNPNRPEAWFNKGSILFELGRYKQSLAAVENTLRINAEDTNALNLKNSILHKLGEDKKPIT</sequence>
<accession>A0A0E3WY54</accession>
<organism evidence="4 5">
    <name type="scientific">Methanosarcina barkeri 3</name>
    <dbReference type="NCBI Taxonomy" id="1434107"/>
    <lineage>
        <taxon>Archaea</taxon>
        <taxon>Methanobacteriati</taxon>
        <taxon>Methanobacteriota</taxon>
        <taxon>Stenosarchaea group</taxon>
        <taxon>Methanomicrobia</taxon>
        <taxon>Methanosarcinales</taxon>
        <taxon>Methanosarcinaceae</taxon>
        <taxon>Methanosarcina</taxon>
    </lineage>
</organism>
<name>A0A0E3WY54_METBA</name>
<dbReference type="PATRIC" id="fig|1434107.4.peg.3269"/>
<dbReference type="Gene3D" id="1.25.40.10">
    <property type="entry name" value="Tetratricopeptide repeat domain"/>
    <property type="match status" value="2"/>
</dbReference>
<dbReference type="PANTHER" id="PTHR44943">
    <property type="entry name" value="CELLULOSE SYNTHASE OPERON PROTEIN C"/>
    <property type="match status" value="1"/>
</dbReference>
<dbReference type="InterPro" id="IPR019734">
    <property type="entry name" value="TPR_rpt"/>
</dbReference>
<feature type="repeat" description="TPR" evidence="3">
    <location>
        <begin position="263"/>
        <end position="296"/>
    </location>
</feature>